<evidence type="ECO:0008006" key="3">
    <source>
        <dbReference type="Google" id="ProtNLM"/>
    </source>
</evidence>
<accession>A0ABY8EZN8</accession>
<gene>
    <name evidence="1" type="ORF">GLX27_004470</name>
</gene>
<sequence length="116" mass="12984">MARGARHAAAVRAAIAALQADAPAHHMPALTQLVFHVPHKLDHPRLWDLIRRQLPKVVYANPQVDVQVAPTQPSEATSLRVHFANMPERTIVLGDKPASEILRELRTMGRFAHEQR</sequence>
<proteinExistence type="predicted"/>
<dbReference type="Proteomes" id="UP000818624">
    <property type="component" value="Chromosome 6"/>
</dbReference>
<reference evidence="1 2" key="1">
    <citation type="journal article" date="2020" name="Elife">
        <title>Loss of centromere function drives karyotype evolution in closely related Malassezia species.</title>
        <authorList>
            <person name="Sankaranarayanan S.R."/>
            <person name="Ianiri G."/>
            <person name="Coelho M.A."/>
            <person name="Reza M.H."/>
            <person name="Thimmappa B.C."/>
            <person name="Ganguly P."/>
            <person name="Vadnala R.N."/>
            <person name="Sun S."/>
            <person name="Siddharthan R."/>
            <person name="Tellgren-Roth C."/>
            <person name="Dawson T.L."/>
            <person name="Heitman J."/>
            <person name="Sanyal K."/>
        </authorList>
    </citation>
    <scope>NUCLEOTIDE SEQUENCE [LARGE SCALE GENOMIC DNA]</scope>
    <source>
        <strain evidence="1">CBS14141</strain>
    </source>
</reference>
<evidence type="ECO:0000313" key="1">
    <source>
        <dbReference type="EMBL" id="WFD49785.1"/>
    </source>
</evidence>
<name>A0ABY8EZN8_MALFU</name>
<organism evidence="1 2">
    <name type="scientific">Malassezia furfur</name>
    <name type="common">Pityriasis versicolor infection agent</name>
    <name type="synonym">Pityrosporum furfur</name>
    <dbReference type="NCBI Taxonomy" id="55194"/>
    <lineage>
        <taxon>Eukaryota</taxon>
        <taxon>Fungi</taxon>
        <taxon>Dikarya</taxon>
        <taxon>Basidiomycota</taxon>
        <taxon>Ustilaginomycotina</taxon>
        <taxon>Malasseziomycetes</taxon>
        <taxon>Malasseziales</taxon>
        <taxon>Malasseziaceae</taxon>
        <taxon>Malassezia</taxon>
    </lineage>
</organism>
<keyword evidence="2" id="KW-1185">Reference proteome</keyword>
<dbReference type="EMBL" id="CP046239">
    <property type="protein sequence ID" value="WFD49785.1"/>
    <property type="molecule type" value="Genomic_DNA"/>
</dbReference>
<evidence type="ECO:0000313" key="2">
    <source>
        <dbReference type="Proteomes" id="UP000818624"/>
    </source>
</evidence>
<protein>
    <recommendedName>
        <fullName evidence="3">Ribosomal protein/NADH dehydrogenase domain-containing protein</fullName>
    </recommendedName>
</protein>
<dbReference type="Gene3D" id="3.40.30.10">
    <property type="entry name" value="Glutaredoxin"/>
    <property type="match status" value="1"/>
</dbReference>